<keyword evidence="2" id="KW-1185">Reference proteome</keyword>
<protein>
    <submittedName>
        <fullName evidence="1">Uncharacterized protein</fullName>
    </submittedName>
</protein>
<proteinExistence type="predicted"/>
<dbReference type="Proteomes" id="UP000747542">
    <property type="component" value="Unassembled WGS sequence"/>
</dbReference>
<gene>
    <name evidence="1" type="ORF">Hamer_G010387</name>
</gene>
<organism evidence="1 2">
    <name type="scientific">Homarus americanus</name>
    <name type="common">American lobster</name>
    <dbReference type="NCBI Taxonomy" id="6706"/>
    <lineage>
        <taxon>Eukaryota</taxon>
        <taxon>Metazoa</taxon>
        <taxon>Ecdysozoa</taxon>
        <taxon>Arthropoda</taxon>
        <taxon>Crustacea</taxon>
        <taxon>Multicrustacea</taxon>
        <taxon>Malacostraca</taxon>
        <taxon>Eumalacostraca</taxon>
        <taxon>Eucarida</taxon>
        <taxon>Decapoda</taxon>
        <taxon>Pleocyemata</taxon>
        <taxon>Astacidea</taxon>
        <taxon>Nephropoidea</taxon>
        <taxon>Nephropidae</taxon>
        <taxon>Homarus</taxon>
    </lineage>
</organism>
<dbReference type="AlphaFoldDB" id="A0A8J5K413"/>
<reference evidence="1" key="1">
    <citation type="journal article" date="2021" name="Sci. Adv.">
        <title>The American lobster genome reveals insights on longevity, neural, and immune adaptations.</title>
        <authorList>
            <person name="Polinski J.M."/>
            <person name="Zimin A.V."/>
            <person name="Clark K.F."/>
            <person name="Kohn A.B."/>
            <person name="Sadowski N."/>
            <person name="Timp W."/>
            <person name="Ptitsyn A."/>
            <person name="Khanna P."/>
            <person name="Romanova D.Y."/>
            <person name="Williams P."/>
            <person name="Greenwood S.J."/>
            <person name="Moroz L.L."/>
            <person name="Walt D.R."/>
            <person name="Bodnar A.G."/>
        </authorList>
    </citation>
    <scope>NUCLEOTIDE SEQUENCE</scope>
    <source>
        <strain evidence="1">GMGI-L3</strain>
    </source>
</reference>
<comment type="caution">
    <text evidence="1">The sequence shown here is derived from an EMBL/GenBank/DDBJ whole genome shotgun (WGS) entry which is preliminary data.</text>
</comment>
<name>A0A8J5K413_HOMAM</name>
<evidence type="ECO:0000313" key="2">
    <source>
        <dbReference type="Proteomes" id="UP000747542"/>
    </source>
</evidence>
<accession>A0A8J5K413</accession>
<evidence type="ECO:0000313" key="1">
    <source>
        <dbReference type="EMBL" id="KAG7166735.1"/>
    </source>
</evidence>
<feature type="non-terminal residue" evidence="1">
    <location>
        <position position="93"/>
    </location>
</feature>
<dbReference type="EMBL" id="JAHLQT010022185">
    <property type="protein sequence ID" value="KAG7166735.1"/>
    <property type="molecule type" value="Genomic_DNA"/>
</dbReference>
<sequence length="93" mass="10477">NVCLFCYQPAKDTNSWYHASTFELDARVRKCALQLQDQHLLDKLSAGDLIVQKAKDLVQTKPDNTFINQGIALAELVSYIEDAHTDTKAVRVL</sequence>